<dbReference type="PANTHER" id="PTHR43130:SF3">
    <property type="entry name" value="HTH-TYPE TRANSCRIPTIONAL REGULATOR RV1931C"/>
    <property type="match status" value="1"/>
</dbReference>
<organism evidence="4 5">
    <name type="scientific">Roseomonas indoligenes</name>
    <dbReference type="NCBI Taxonomy" id="2820811"/>
    <lineage>
        <taxon>Bacteria</taxon>
        <taxon>Pseudomonadati</taxon>
        <taxon>Pseudomonadota</taxon>
        <taxon>Alphaproteobacteria</taxon>
        <taxon>Acetobacterales</taxon>
        <taxon>Roseomonadaceae</taxon>
        <taxon>Roseomonas</taxon>
    </lineage>
</organism>
<dbReference type="InterPro" id="IPR002818">
    <property type="entry name" value="DJ-1/PfpI"/>
</dbReference>
<dbReference type="Pfam" id="PF12833">
    <property type="entry name" value="HTH_18"/>
    <property type="match status" value="1"/>
</dbReference>
<dbReference type="InterPro" id="IPR009057">
    <property type="entry name" value="Homeodomain-like_sf"/>
</dbReference>
<accession>A0A940N0N4</accession>
<evidence type="ECO:0000313" key="5">
    <source>
        <dbReference type="Proteomes" id="UP000677537"/>
    </source>
</evidence>
<dbReference type="PANTHER" id="PTHR43130">
    <property type="entry name" value="ARAC-FAMILY TRANSCRIPTIONAL REGULATOR"/>
    <property type="match status" value="1"/>
</dbReference>
<dbReference type="Gene3D" id="1.10.10.60">
    <property type="entry name" value="Homeodomain-like"/>
    <property type="match status" value="1"/>
</dbReference>
<dbReference type="Proteomes" id="UP000677537">
    <property type="component" value="Unassembled WGS sequence"/>
</dbReference>
<dbReference type="InterPro" id="IPR018060">
    <property type="entry name" value="HTH_AraC"/>
</dbReference>
<dbReference type="RefSeq" id="WP_209375893.1">
    <property type="nucleotide sequence ID" value="NZ_JAGIZA010000014.1"/>
</dbReference>
<gene>
    <name evidence="4" type="ORF">J5Y10_20110</name>
</gene>
<dbReference type="SUPFAM" id="SSF46689">
    <property type="entry name" value="Homeodomain-like"/>
    <property type="match status" value="2"/>
</dbReference>
<name>A0A940N0N4_9PROT</name>
<evidence type="ECO:0000259" key="3">
    <source>
        <dbReference type="PROSITE" id="PS01124"/>
    </source>
</evidence>
<evidence type="ECO:0000313" key="4">
    <source>
        <dbReference type="EMBL" id="MBP0495098.1"/>
    </source>
</evidence>
<keyword evidence="5" id="KW-1185">Reference proteome</keyword>
<dbReference type="SUPFAM" id="SSF52317">
    <property type="entry name" value="Class I glutamine amidotransferase-like"/>
    <property type="match status" value="1"/>
</dbReference>
<dbReference type="GO" id="GO:0003700">
    <property type="term" value="F:DNA-binding transcription factor activity"/>
    <property type="evidence" value="ECO:0007669"/>
    <property type="project" value="InterPro"/>
</dbReference>
<dbReference type="Gene3D" id="3.40.50.880">
    <property type="match status" value="1"/>
</dbReference>
<feature type="domain" description="HTH araC/xylS-type" evidence="3">
    <location>
        <begin position="208"/>
        <end position="306"/>
    </location>
</feature>
<dbReference type="AlphaFoldDB" id="A0A940N0N4"/>
<evidence type="ECO:0000256" key="2">
    <source>
        <dbReference type="ARBA" id="ARBA00023163"/>
    </source>
</evidence>
<dbReference type="Pfam" id="PF01965">
    <property type="entry name" value="DJ-1_PfpI"/>
    <property type="match status" value="1"/>
</dbReference>
<dbReference type="EMBL" id="JAGIZA010000014">
    <property type="protein sequence ID" value="MBP0495098.1"/>
    <property type="molecule type" value="Genomic_DNA"/>
</dbReference>
<keyword evidence="2" id="KW-0804">Transcription</keyword>
<dbReference type="CDD" id="cd03137">
    <property type="entry name" value="GATase1_AraC_1"/>
    <property type="match status" value="1"/>
</dbReference>
<dbReference type="GO" id="GO:0043565">
    <property type="term" value="F:sequence-specific DNA binding"/>
    <property type="evidence" value="ECO:0007669"/>
    <property type="project" value="InterPro"/>
</dbReference>
<comment type="caution">
    <text evidence="4">The sequence shown here is derived from an EMBL/GenBank/DDBJ whole genome shotgun (WGS) entry which is preliminary data.</text>
</comment>
<proteinExistence type="predicted"/>
<sequence length="317" mass="34333">MRVGFVIFPGFQMMSLAAGSVFEFANICAGETVYELTTVSERGGPVRSSTGMEVSSRPMAGEDLDTVLVGGGVDVPRPSEGLKAWIAGRLPEVRRLGAICTGAFVLAEAGQLDGRRATTHWLLARELQGRFPAVRVEEDRIFIIDGPVWTSAGMTAGVDLALAMVEKDLGGEIARSVARKLVMYHRRAGGQTQHSELLDLAPKSDRIQAALTFARRNLRAELSVEELAGAAALSPRQFSRAFRAETGQSPAKAVEGLRVEAARLMLERTRHPVEVVARESGFDDPERMRRAFLRAFGQPPQSLRRAGQLAAGGHLED</sequence>
<evidence type="ECO:0000256" key="1">
    <source>
        <dbReference type="ARBA" id="ARBA00023015"/>
    </source>
</evidence>
<protein>
    <submittedName>
        <fullName evidence="4">GlxA family transcriptional regulator</fullName>
    </submittedName>
</protein>
<dbReference type="SMART" id="SM00342">
    <property type="entry name" value="HTH_ARAC"/>
    <property type="match status" value="1"/>
</dbReference>
<dbReference type="InterPro" id="IPR029062">
    <property type="entry name" value="Class_I_gatase-like"/>
</dbReference>
<dbReference type="InterPro" id="IPR052158">
    <property type="entry name" value="INH-QAR"/>
</dbReference>
<reference evidence="4" key="1">
    <citation type="submission" date="2021-03" db="EMBL/GenBank/DDBJ databases">
        <authorList>
            <person name="So Y."/>
        </authorList>
    </citation>
    <scope>NUCLEOTIDE SEQUENCE</scope>
    <source>
        <strain evidence="4">SG15</strain>
    </source>
</reference>
<dbReference type="PROSITE" id="PS01124">
    <property type="entry name" value="HTH_ARAC_FAMILY_2"/>
    <property type="match status" value="1"/>
</dbReference>
<keyword evidence="1" id="KW-0805">Transcription regulation</keyword>